<feature type="region of interest" description="Disordered" evidence="8">
    <location>
        <begin position="88"/>
        <end position="158"/>
    </location>
</feature>
<reference evidence="11 12" key="1">
    <citation type="submission" date="2023-03" db="EMBL/GenBank/DDBJ databases">
        <title>Genome sequence of Lichtheimia ornata CBS 291.66.</title>
        <authorList>
            <person name="Mohabir J.T."/>
            <person name="Shea T.P."/>
            <person name="Kurbessoian T."/>
            <person name="Berby B."/>
            <person name="Fontaine J."/>
            <person name="Livny J."/>
            <person name="Gnirke A."/>
            <person name="Stajich J.E."/>
            <person name="Cuomo C.A."/>
        </authorList>
    </citation>
    <scope>NUCLEOTIDE SEQUENCE [LARGE SCALE GENOMIC DNA]</scope>
    <source>
        <strain evidence="11">CBS 291.66</strain>
    </source>
</reference>
<evidence type="ECO:0000256" key="6">
    <source>
        <dbReference type="ARBA" id="ARBA00023065"/>
    </source>
</evidence>
<dbReference type="RefSeq" id="XP_058339717.1">
    <property type="nucleotide sequence ID" value="XM_058489515.1"/>
</dbReference>
<accession>A0AAD7XVR0</accession>
<keyword evidence="12" id="KW-1185">Reference proteome</keyword>
<comment type="caution">
    <text evidence="11">The sequence shown here is derived from an EMBL/GenBank/DDBJ whole genome shotgun (WGS) entry which is preliminary data.</text>
</comment>
<dbReference type="GO" id="GO:0005385">
    <property type="term" value="F:zinc ion transmembrane transporter activity"/>
    <property type="evidence" value="ECO:0007669"/>
    <property type="project" value="InterPro"/>
</dbReference>
<feature type="transmembrane region" description="Helical" evidence="9">
    <location>
        <begin position="356"/>
        <end position="379"/>
    </location>
</feature>
<dbReference type="GO" id="GO:0005794">
    <property type="term" value="C:Golgi apparatus"/>
    <property type="evidence" value="ECO:0007669"/>
    <property type="project" value="TreeGrafter"/>
</dbReference>
<gene>
    <name evidence="11" type="ORF">O0I10_009524</name>
</gene>
<dbReference type="GO" id="GO:0016020">
    <property type="term" value="C:membrane"/>
    <property type="evidence" value="ECO:0007669"/>
    <property type="project" value="UniProtKB-SubCell"/>
</dbReference>
<dbReference type="PANTHER" id="PTHR45755">
    <property type="match status" value="1"/>
</dbReference>
<evidence type="ECO:0000256" key="8">
    <source>
        <dbReference type="SAM" id="MobiDB-lite"/>
    </source>
</evidence>
<sequence>MKSTRQFTKRRPQSPLTQPATTTHASSTLAPMASATAVTVQSSAPLRASGNTTHAKEVGHEQQEVSQHATYQANSYMPNQPQEQYIATHDHSHDHSHAHSHQHNHDHVHDQHQHHPHLHDTHEHKHDHDHHHHDHHHHDHHDHDHHHHDHHHHHHHHYPAVSIPPFPSWADIFAHLAPMQKTIFTWFLIHCGIGILVWWAGASRDSLAIMGLSYLVIFDALGVLNTFVSDVARTHPAFLASSTKRPFSARRYEIVFAMATTIYLLFVTMYTTKESLEHLLTEDADHHDQGHHKSLGFTGFIILCISMGATVIACVNLRNHDNLVRYLRRSPPTVHGFSYNVINGARGNAVNIVLSNIYTTSILASCLVVLVFFVLGFASPMTDKFLAFGESVIMLYLGGPTALALMKLLLQTTPDVARSGIESRLFEIRQNPDVVAIDRVHFWQNTYGKCVGTIEVQVKPTADEESILQFVYQKLEGLTTADAADVDGHSSYSKSELTVSIIKQ</sequence>
<dbReference type="Pfam" id="PF01545">
    <property type="entry name" value="Cation_efflux"/>
    <property type="match status" value="1"/>
</dbReference>
<dbReference type="Gene3D" id="1.20.1510.10">
    <property type="entry name" value="Cation efflux protein transmembrane domain"/>
    <property type="match status" value="1"/>
</dbReference>
<evidence type="ECO:0000256" key="5">
    <source>
        <dbReference type="ARBA" id="ARBA00022989"/>
    </source>
</evidence>
<name>A0AAD7XVR0_9FUNG</name>
<keyword evidence="3" id="KW-0813">Transport</keyword>
<keyword evidence="6" id="KW-0406">Ion transport</keyword>
<evidence type="ECO:0000256" key="1">
    <source>
        <dbReference type="ARBA" id="ARBA00004141"/>
    </source>
</evidence>
<keyword evidence="4 9" id="KW-0812">Transmembrane</keyword>
<comment type="subcellular location">
    <subcellularLocation>
        <location evidence="1">Membrane</location>
        <topology evidence="1">Multi-pass membrane protein</topology>
    </subcellularLocation>
</comment>
<keyword evidence="5 9" id="KW-1133">Transmembrane helix</keyword>
<dbReference type="InterPro" id="IPR027469">
    <property type="entry name" value="Cation_efflux_TMD_sf"/>
</dbReference>
<evidence type="ECO:0000256" key="4">
    <source>
        <dbReference type="ARBA" id="ARBA00022692"/>
    </source>
</evidence>
<dbReference type="InterPro" id="IPR058533">
    <property type="entry name" value="Cation_efflux_TM"/>
</dbReference>
<comment type="similarity">
    <text evidence="2">Belongs to the cation diffusion facilitator (CDF) transporter (TC 2.A.4) family. SLC30A subfamily.</text>
</comment>
<evidence type="ECO:0000259" key="10">
    <source>
        <dbReference type="Pfam" id="PF01545"/>
    </source>
</evidence>
<feature type="transmembrane region" description="Helical" evidence="9">
    <location>
        <begin position="207"/>
        <end position="231"/>
    </location>
</feature>
<feature type="domain" description="Cation efflux protein transmembrane" evidence="10">
    <location>
        <begin position="185"/>
        <end position="410"/>
    </location>
</feature>
<evidence type="ECO:0000256" key="2">
    <source>
        <dbReference type="ARBA" id="ARBA00008873"/>
    </source>
</evidence>
<feature type="compositionally biased region" description="Basic and acidic residues" evidence="8">
    <location>
        <begin position="88"/>
        <end position="126"/>
    </location>
</feature>
<feature type="compositionally biased region" description="Polar residues" evidence="8">
    <location>
        <begin position="14"/>
        <end position="29"/>
    </location>
</feature>
<dbReference type="PANTHER" id="PTHR45755:SF4">
    <property type="entry name" value="ZINC TRANSPORTER 7"/>
    <property type="match status" value="1"/>
</dbReference>
<feature type="transmembrane region" description="Helical" evidence="9">
    <location>
        <begin position="183"/>
        <end position="201"/>
    </location>
</feature>
<feature type="transmembrane region" description="Helical" evidence="9">
    <location>
        <begin position="385"/>
        <end position="410"/>
    </location>
</feature>
<dbReference type="InterPro" id="IPR045316">
    <property type="entry name" value="Msc2-like"/>
</dbReference>
<dbReference type="GeneID" id="83216930"/>
<feature type="transmembrane region" description="Helical" evidence="9">
    <location>
        <begin position="252"/>
        <end position="271"/>
    </location>
</feature>
<dbReference type="EMBL" id="JARTCD010000056">
    <property type="protein sequence ID" value="KAJ8654803.1"/>
    <property type="molecule type" value="Genomic_DNA"/>
</dbReference>
<feature type="compositionally biased region" description="Basic and acidic residues" evidence="8">
    <location>
        <begin position="54"/>
        <end position="63"/>
    </location>
</feature>
<dbReference type="GO" id="GO:0006882">
    <property type="term" value="P:intracellular zinc ion homeostasis"/>
    <property type="evidence" value="ECO:0007669"/>
    <property type="project" value="InterPro"/>
</dbReference>
<evidence type="ECO:0000313" key="12">
    <source>
        <dbReference type="Proteomes" id="UP001234581"/>
    </source>
</evidence>
<feature type="compositionally biased region" description="Basic residues" evidence="8">
    <location>
        <begin position="127"/>
        <end position="158"/>
    </location>
</feature>
<dbReference type="SUPFAM" id="SSF161111">
    <property type="entry name" value="Cation efflux protein transmembrane domain-like"/>
    <property type="match status" value="1"/>
</dbReference>
<feature type="region of interest" description="Disordered" evidence="8">
    <location>
        <begin position="1"/>
        <end position="67"/>
    </location>
</feature>
<evidence type="ECO:0000256" key="3">
    <source>
        <dbReference type="ARBA" id="ARBA00022448"/>
    </source>
</evidence>
<evidence type="ECO:0000313" key="11">
    <source>
        <dbReference type="EMBL" id="KAJ8654803.1"/>
    </source>
</evidence>
<evidence type="ECO:0000256" key="7">
    <source>
        <dbReference type="ARBA" id="ARBA00023136"/>
    </source>
</evidence>
<dbReference type="AlphaFoldDB" id="A0AAD7XVR0"/>
<evidence type="ECO:0000256" key="9">
    <source>
        <dbReference type="SAM" id="Phobius"/>
    </source>
</evidence>
<feature type="transmembrane region" description="Helical" evidence="9">
    <location>
        <begin position="295"/>
        <end position="317"/>
    </location>
</feature>
<feature type="compositionally biased region" description="Low complexity" evidence="8">
    <location>
        <begin position="33"/>
        <end position="44"/>
    </location>
</feature>
<proteinExistence type="inferred from homology"/>
<keyword evidence="7 9" id="KW-0472">Membrane</keyword>
<protein>
    <recommendedName>
        <fullName evidence="10">Cation efflux protein transmembrane domain-containing protein</fullName>
    </recommendedName>
</protein>
<organism evidence="11 12">
    <name type="scientific">Lichtheimia ornata</name>
    <dbReference type="NCBI Taxonomy" id="688661"/>
    <lineage>
        <taxon>Eukaryota</taxon>
        <taxon>Fungi</taxon>
        <taxon>Fungi incertae sedis</taxon>
        <taxon>Mucoromycota</taxon>
        <taxon>Mucoromycotina</taxon>
        <taxon>Mucoromycetes</taxon>
        <taxon>Mucorales</taxon>
        <taxon>Lichtheimiaceae</taxon>
        <taxon>Lichtheimia</taxon>
    </lineage>
</organism>
<dbReference type="Proteomes" id="UP001234581">
    <property type="component" value="Unassembled WGS sequence"/>
</dbReference>